<dbReference type="Pfam" id="PF00930">
    <property type="entry name" value="DPPIV_N"/>
    <property type="match status" value="1"/>
</dbReference>
<dbReference type="InterPro" id="IPR001375">
    <property type="entry name" value="Peptidase_S9_cat"/>
</dbReference>
<dbReference type="SUPFAM" id="SSF82171">
    <property type="entry name" value="DPP6 N-terminal domain-like"/>
    <property type="match status" value="1"/>
</dbReference>
<gene>
    <name evidence="3" type="ORF">GS398_18365</name>
</gene>
<name>A0A7K1Y2R7_9SPHI</name>
<evidence type="ECO:0000259" key="2">
    <source>
        <dbReference type="Pfam" id="PF00930"/>
    </source>
</evidence>
<comment type="caution">
    <text evidence="3">The sequence shown here is derived from an EMBL/GenBank/DDBJ whole genome shotgun (WGS) entry which is preliminary data.</text>
</comment>
<dbReference type="Pfam" id="PF00326">
    <property type="entry name" value="Peptidase_S9"/>
    <property type="match status" value="1"/>
</dbReference>
<evidence type="ECO:0000259" key="1">
    <source>
        <dbReference type="Pfam" id="PF00326"/>
    </source>
</evidence>
<protein>
    <submittedName>
        <fullName evidence="3">Prolyl oligopeptidase family serine peptidase</fullName>
    </submittedName>
</protein>
<dbReference type="Gene3D" id="2.140.10.30">
    <property type="entry name" value="Dipeptidylpeptidase IV, N-terminal domain"/>
    <property type="match status" value="1"/>
</dbReference>
<reference evidence="3 4" key="1">
    <citation type="submission" date="2019-11" db="EMBL/GenBank/DDBJ databases">
        <title>Pedobacter sp. HMF7056 Genome sequencing and assembly.</title>
        <authorList>
            <person name="Kang H."/>
            <person name="Kim H."/>
            <person name="Joh K."/>
        </authorList>
    </citation>
    <scope>NUCLEOTIDE SEQUENCE [LARGE SCALE GENOMIC DNA]</scope>
    <source>
        <strain evidence="3 4">HMF7056</strain>
    </source>
</reference>
<dbReference type="PANTHER" id="PTHR11731:SF193">
    <property type="entry name" value="DIPEPTIDYL PEPTIDASE 9"/>
    <property type="match status" value="1"/>
</dbReference>
<dbReference type="InterPro" id="IPR029058">
    <property type="entry name" value="AB_hydrolase_fold"/>
</dbReference>
<dbReference type="InterPro" id="IPR002469">
    <property type="entry name" value="Peptidase_S9B_N"/>
</dbReference>
<dbReference type="AlphaFoldDB" id="A0A7K1Y2R7"/>
<dbReference type="PANTHER" id="PTHR11731">
    <property type="entry name" value="PROTEASE FAMILY S9B,C DIPEPTIDYL-PEPTIDASE IV-RELATED"/>
    <property type="match status" value="1"/>
</dbReference>
<sequence>MNWNKDGNSYTMMENGAIVQVSLPTMAKTPVVSADQLKMPATTGGGRFGGARYAFSADQQIVLLMNTHHREYHNTFYTAQVLDRTTGKVTAIGKGLKDGYLLNPELSPNGTKVAFVYDNNIYTQDVKTGAIARLTADGTDKKLNGWFDYTYSEELFCTDGISWSPDSKQVAYWQIDISKVKTLYMINNTDSNYAKLIPLPFAKPGEEMAAAKMGVVNVATKKTVWMKIAGLPSANYLTRMDWLPDGSQLIVQQLNRMQNESRLVLCNPFTGLSKVIYKENDDAWIDVKSFWNRGTAGWDWIENGKAFIWASEKDGWRHLYRIGLDGKETLLTPGSYDITGITGVDEAAGWLYFMASPDNATQRYLYRASLNGATGISRVSPASLPGTHSYTMSPNGKWAQHSFSSYQYLPASEWLSLPGNTPLTEAESIGKKLAPNPAAKTTSFFKVTTDEGIEMDGFMVKPANFDPKKKYPVIFTTYSEPFSTTVNDGAGIGGRRGGFFNVDSGYLFMAVEGRGAPAPKGRAWRKAIYRNLGWINANDQAGAAKKIIRWPFVDSTRIAVYGGSGGASTTMQLLFRYPEIYQTGLASSGVPSQFLYNNVYEERYMGLLPENKADYTRVSPVTYAKNLRGHLLIMHGTGDHNVHYQGEEVLLNELIRYNKQFMFMPYPNRTHGISEGEGTALHKTTLMANFLKQYCPPGGR</sequence>
<dbReference type="SUPFAM" id="SSF53474">
    <property type="entry name" value="alpha/beta-Hydrolases"/>
    <property type="match status" value="1"/>
</dbReference>
<feature type="domain" description="Dipeptidylpeptidase IV N-terminal" evidence="2">
    <location>
        <begin position="56"/>
        <end position="405"/>
    </location>
</feature>
<keyword evidence="4" id="KW-1185">Reference proteome</keyword>
<evidence type="ECO:0000313" key="4">
    <source>
        <dbReference type="Proteomes" id="UP000451233"/>
    </source>
</evidence>
<proteinExistence type="predicted"/>
<feature type="domain" description="Peptidase S9 prolyl oligopeptidase catalytic" evidence="1">
    <location>
        <begin position="503"/>
        <end position="694"/>
    </location>
</feature>
<dbReference type="Gene3D" id="3.40.50.1820">
    <property type="entry name" value="alpha/beta hydrolase"/>
    <property type="match status" value="1"/>
</dbReference>
<dbReference type="Proteomes" id="UP000451233">
    <property type="component" value="Unassembled WGS sequence"/>
</dbReference>
<organism evidence="3 4">
    <name type="scientific">Hufsiella ginkgonis</name>
    <dbReference type="NCBI Taxonomy" id="2695274"/>
    <lineage>
        <taxon>Bacteria</taxon>
        <taxon>Pseudomonadati</taxon>
        <taxon>Bacteroidota</taxon>
        <taxon>Sphingobacteriia</taxon>
        <taxon>Sphingobacteriales</taxon>
        <taxon>Sphingobacteriaceae</taxon>
        <taxon>Hufsiella</taxon>
    </lineage>
</organism>
<dbReference type="EMBL" id="WVHS01000004">
    <property type="protein sequence ID" value="MXV17267.1"/>
    <property type="molecule type" value="Genomic_DNA"/>
</dbReference>
<dbReference type="InterPro" id="IPR050278">
    <property type="entry name" value="Serine_Prot_S9B/DPPIV"/>
</dbReference>
<dbReference type="GO" id="GO:0008236">
    <property type="term" value="F:serine-type peptidase activity"/>
    <property type="evidence" value="ECO:0007669"/>
    <property type="project" value="InterPro"/>
</dbReference>
<dbReference type="GO" id="GO:0008239">
    <property type="term" value="F:dipeptidyl-peptidase activity"/>
    <property type="evidence" value="ECO:0007669"/>
    <property type="project" value="TreeGrafter"/>
</dbReference>
<evidence type="ECO:0000313" key="3">
    <source>
        <dbReference type="EMBL" id="MXV17267.1"/>
    </source>
</evidence>
<dbReference type="GO" id="GO:0006508">
    <property type="term" value="P:proteolysis"/>
    <property type="evidence" value="ECO:0007669"/>
    <property type="project" value="InterPro"/>
</dbReference>
<accession>A0A7K1Y2R7</accession>